<accession>A0AAV7YPQ6</accession>
<feature type="region of interest" description="Disordered" evidence="1">
    <location>
        <begin position="83"/>
        <end position="140"/>
    </location>
</feature>
<proteinExistence type="predicted"/>
<name>A0AAV7YPQ6_9EUKA</name>
<gene>
    <name evidence="2" type="ORF">M0812_20386</name>
</gene>
<feature type="compositionally biased region" description="Basic and acidic residues" evidence="1">
    <location>
        <begin position="83"/>
        <end position="119"/>
    </location>
</feature>
<comment type="caution">
    <text evidence="2">The sequence shown here is derived from an EMBL/GenBank/DDBJ whole genome shotgun (WGS) entry which is preliminary data.</text>
</comment>
<evidence type="ECO:0000313" key="2">
    <source>
        <dbReference type="EMBL" id="KAJ3431474.1"/>
    </source>
</evidence>
<organism evidence="2 3">
    <name type="scientific">Anaeramoeba flamelloides</name>
    <dbReference type="NCBI Taxonomy" id="1746091"/>
    <lineage>
        <taxon>Eukaryota</taxon>
        <taxon>Metamonada</taxon>
        <taxon>Anaeramoebidae</taxon>
        <taxon>Anaeramoeba</taxon>
    </lineage>
</organism>
<dbReference type="Proteomes" id="UP001146793">
    <property type="component" value="Unassembled WGS sequence"/>
</dbReference>
<protein>
    <submittedName>
        <fullName evidence="2">Uncharacterized protein</fullName>
    </submittedName>
</protein>
<dbReference type="EMBL" id="JANTQA010000047">
    <property type="protein sequence ID" value="KAJ3431474.1"/>
    <property type="molecule type" value="Genomic_DNA"/>
</dbReference>
<feature type="compositionally biased region" description="Basic residues" evidence="1">
    <location>
        <begin position="121"/>
        <end position="133"/>
    </location>
</feature>
<evidence type="ECO:0000256" key="1">
    <source>
        <dbReference type="SAM" id="MobiDB-lite"/>
    </source>
</evidence>
<dbReference type="AlphaFoldDB" id="A0AAV7YPQ6"/>
<reference evidence="2" key="1">
    <citation type="submission" date="2022-08" db="EMBL/GenBank/DDBJ databases">
        <title>Novel sulphate-reducing endosymbionts in the free-living metamonad Anaeramoeba.</title>
        <authorList>
            <person name="Jerlstrom-Hultqvist J."/>
            <person name="Cepicka I."/>
            <person name="Gallot-Lavallee L."/>
            <person name="Salas-Leiva D."/>
            <person name="Curtis B.A."/>
            <person name="Zahonova K."/>
            <person name="Pipaliya S."/>
            <person name="Dacks J."/>
            <person name="Roger A.J."/>
        </authorList>
    </citation>
    <scope>NUCLEOTIDE SEQUENCE</scope>
    <source>
        <strain evidence="2">Busselton2</strain>
    </source>
</reference>
<sequence length="140" mass="17011">MFLLWQIQQTEQIEKIVNLIKELKRTTNGDLSFEKLQNNIQDILKNVFKINNIYCIIDESQWIQTKLDQKIISNMAIEENLIRTKLEKERDEMNQEKMNEKRKLEKESKKSKKPKESQKSQKPKNKLNHRNQRNQRTERN</sequence>
<evidence type="ECO:0000313" key="3">
    <source>
        <dbReference type="Proteomes" id="UP001146793"/>
    </source>
</evidence>